<dbReference type="PANTHER" id="PTHR23152">
    <property type="entry name" value="2-OXOGLUTARATE DEHYDROGENASE"/>
    <property type="match status" value="1"/>
</dbReference>
<sequence>MKQETLQEWLASSALAGSNQAYIEDLYEIYLDNPAQVEPSWREIFSRFAKTTYPEQAHSKIREAFKKQVQQSHVLRATSHTEQHATDLMRFIDAYRSQGHQFANTNPLSEIREAEDLHWQHYGFHSQDLSQTFNLPHTVNQQTQMTLQALAEKLHQSYCQTLSAEFDYADRHEQKWLQAQLEQDRPIFTAQQQQQFLQELIAAEGLERYLGAKFTGAKRFSLEGSDAFILLVKEIIRTSAHNNVEEIVFGMAHRGRLNMLVNVFGKKPQALFDEFAGKMQYTGSGDVKYHQGFSSDFVTDTARIHLNLAYNPSHLEIVSPVIQGAVRARQDRIHDTERTKVMAVTVHGDSALAGQGIVQETLNMSKTRGYTIGGTIRIVINNQIGFTTSNPQDTRSMYYCTDVAKMIGAPVLHVNGDDAEAVVRAAHLAVAYRQTFHKDIFIDLVSYRRHGHNEADEPAMTQPLMYQKIKRHPTVAQQYATFLQENRTLSAEQVNAMKEDYRQGLENNATMVSEWAEPSENGKYWSKALLTTKWDNPKDHVTAKQFKALALAVSDYPEDHVLHNRVKKVYADRRLMAEGKKPFDWGMGETMAYATILTEGHNVRLSGEDAGRATFSHRHAALHSQQNAEVYYPLQHLGQPQGHFEVWDSMLSEEGVLAFEYGYASTAPQTLTLWEAQFGDFANGAQMVVDQFISSGEQKWGRMCGLTMLLPHGYEGQGPEHSSARLERYLQLCAEDNMQVCVPTTPAQIYHLLRRQILRNVRRPLIVMTPKSLLRHPLAVSEQKDFLHGGYQTVIGEVDPLIANDITRIIFCTGKVYYDLLEQRRQQGLNHIAIIRIEQLYPYPQKAIADIIKQYPQCHEAIWCQEEPQNQGAWWFIQSQLIATLPNNISLRYAGRPAAAATATGDAALHQMQQRKLVETALNS</sequence>
<dbReference type="SUPFAM" id="SSF52518">
    <property type="entry name" value="Thiamin diphosphate-binding fold (THDP-binding)"/>
    <property type="match status" value="2"/>
</dbReference>
<organism evidence="8 9">
    <name type="scientific">Actinobacillus delphinicola</name>
    <dbReference type="NCBI Taxonomy" id="51161"/>
    <lineage>
        <taxon>Bacteria</taxon>
        <taxon>Pseudomonadati</taxon>
        <taxon>Pseudomonadota</taxon>
        <taxon>Gammaproteobacteria</taxon>
        <taxon>Pasteurellales</taxon>
        <taxon>Pasteurellaceae</taxon>
        <taxon>Actinobacillus</taxon>
    </lineage>
</organism>
<dbReference type="Gene3D" id="1.10.287.1150">
    <property type="entry name" value="TPP helical domain"/>
    <property type="match status" value="1"/>
</dbReference>
<reference evidence="8 9" key="1">
    <citation type="submission" date="2018-12" db="EMBL/GenBank/DDBJ databases">
        <authorList>
            <consortium name="Pathogen Informatics"/>
        </authorList>
    </citation>
    <scope>NUCLEOTIDE SEQUENCE [LARGE SCALE GENOMIC DNA]</scope>
    <source>
        <strain evidence="8 9">NCTC12871</strain>
    </source>
</reference>
<keyword evidence="9" id="KW-1185">Reference proteome</keyword>
<evidence type="ECO:0000256" key="4">
    <source>
        <dbReference type="ARBA" id="ARBA00012280"/>
    </source>
</evidence>
<dbReference type="EC" id="1.2.4.2" evidence="4"/>
<evidence type="ECO:0000313" key="8">
    <source>
        <dbReference type="EMBL" id="VEJ10001.1"/>
    </source>
</evidence>
<dbReference type="Pfam" id="PF02779">
    <property type="entry name" value="Transket_pyr"/>
    <property type="match status" value="1"/>
</dbReference>
<dbReference type="Pfam" id="PF16078">
    <property type="entry name" value="2-oxogl_dehyd_N"/>
    <property type="match status" value="1"/>
</dbReference>
<dbReference type="GO" id="GO:0045252">
    <property type="term" value="C:oxoglutarate dehydrogenase complex"/>
    <property type="evidence" value="ECO:0007669"/>
    <property type="project" value="TreeGrafter"/>
</dbReference>
<dbReference type="GO" id="GO:0006099">
    <property type="term" value="P:tricarboxylic acid cycle"/>
    <property type="evidence" value="ECO:0007669"/>
    <property type="project" value="TreeGrafter"/>
</dbReference>
<dbReference type="Pfam" id="PF00676">
    <property type="entry name" value="E1_dh"/>
    <property type="match status" value="1"/>
</dbReference>
<dbReference type="PIRSF" id="PIRSF000157">
    <property type="entry name" value="Oxoglu_dh_E1"/>
    <property type="match status" value="1"/>
</dbReference>
<dbReference type="GO" id="GO:0005829">
    <property type="term" value="C:cytosol"/>
    <property type="evidence" value="ECO:0007669"/>
    <property type="project" value="TreeGrafter"/>
</dbReference>
<dbReference type="Proteomes" id="UP000279799">
    <property type="component" value="Chromosome"/>
</dbReference>
<name>A0A448TVP1_9PAST</name>
<dbReference type="EMBL" id="LR134510">
    <property type="protein sequence ID" value="VEJ10001.1"/>
    <property type="molecule type" value="Genomic_DNA"/>
</dbReference>
<dbReference type="InterPro" id="IPR001017">
    <property type="entry name" value="DH_E1"/>
</dbReference>
<evidence type="ECO:0000313" key="9">
    <source>
        <dbReference type="Proteomes" id="UP000279799"/>
    </source>
</evidence>
<dbReference type="InterPro" id="IPR031717">
    <property type="entry name" value="ODO-1/KGD_C"/>
</dbReference>
<dbReference type="NCBIfam" id="NF006914">
    <property type="entry name" value="PRK09404.1"/>
    <property type="match status" value="1"/>
</dbReference>
<dbReference type="CDD" id="cd02016">
    <property type="entry name" value="TPP_E1_OGDC_like"/>
    <property type="match status" value="1"/>
</dbReference>
<dbReference type="Gene3D" id="3.40.50.11610">
    <property type="entry name" value="Multifunctional 2-oxoglutarate metabolism enzyme, C-terminal domain"/>
    <property type="match status" value="1"/>
</dbReference>
<dbReference type="SMART" id="SM00861">
    <property type="entry name" value="Transket_pyr"/>
    <property type="match status" value="1"/>
</dbReference>
<accession>A0A448TVP1</accession>
<evidence type="ECO:0000256" key="5">
    <source>
        <dbReference type="ARBA" id="ARBA00023002"/>
    </source>
</evidence>
<dbReference type="InterPro" id="IPR005475">
    <property type="entry name" value="Transketolase-like_Pyr-bd"/>
</dbReference>
<dbReference type="InterPro" id="IPR011603">
    <property type="entry name" value="2oxoglutarate_DH_E1"/>
</dbReference>
<proteinExistence type="inferred from homology"/>
<dbReference type="PANTHER" id="PTHR23152:SF4">
    <property type="entry name" value="2-OXOADIPATE DEHYDROGENASE COMPLEX COMPONENT E1"/>
    <property type="match status" value="1"/>
</dbReference>
<comment type="function">
    <text evidence="2">E1 component of the 2-oxoglutarate dehydrogenase (OGDH) complex which catalyzes the decarboxylation of 2-oxoglutarate, the first step in the conversion of 2-oxoglutarate to succinyl-CoA and CO(2).</text>
</comment>
<dbReference type="Pfam" id="PF16870">
    <property type="entry name" value="OxoGdeHyase_C"/>
    <property type="match status" value="1"/>
</dbReference>
<dbReference type="GO" id="GO:0030976">
    <property type="term" value="F:thiamine pyrophosphate binding"/>
    <property type="evidence" value="ECO:0007669"/>
    <property type="project" value="InterPro"/>
</dbReference>
<dbReference type="AlphaFoldDB" id="A0A448TVP1"/>
<dbReference type="GO" id="GO:0004591">
    <property type="term" value="F:oxoglutarate dehydrogenase (succinyl-transferring) activity"/>
    <property type="evidence" value="ECO:0007669"/>
    <property type="project" value="UniProtKB-EC"/>
</dbReference>
<dbReference type="NCBIfam" id="NF008907">
    <property type="entry name" value="PRK12270.1"/>
    <property type="match status" value="1"/>
</dbReference>
<evidence type="ECO:0000256" key="2">
    <source>
        <dbReference type="ARBA" id="ARBA00003906"/>
    </source>
</evidence>
<dbReference type="NCBIfam" id="TIGR00239">
    <property type="entry name" value="2oxo_dh_E1"/>
    <property type="match status" value="1"/>
</dbReference>
<keyword evidence="6" id="KW-0786">Thiamine pyrophosphate</keyword>
<gene>
    <name evidence="8" type="primary">sucA</name>
    <name evidence="8" type="ORF">NCTC12871_01500</name>
</gene>
<feature type="domain" description="Transketolase-like pyrimidine-binding" evidence="7">
    <location>
        <begin position="583"/>
        <end position="776"/>
    </location>
</feature>
<evidence type="ECO:0000256" key="3">
    <source>
        <dbReference type="ARBA" id="ARBA00006936"/>
    </source>
</evidence>
<dbReference type="Gene3D" id="3.40.50.12470">
    <property type="match status" value="1"/>
</dbReference>
<dbReference type="InterPro" id="IPR042179">
    <property type="entry name" value="KGD_C_sf"/>
</dbReference>
<dbReference type="Gene3D" id="3.40.50.970">
    <property type="match status" value="1"/>
</dbReference>
<evidence type="ECO:0000256" key="6">
    <source>
        <dbReference type="ARBA" id="ARBA00023052"/>
    </source>
</evidence>
<evidence type="ECO:0000256" key="1">
    <source>
        <dbReference type="ARBA" id="ARBA00001964"/>
    </source>
</evidence>
<comment type="similarity">
    <text evidence="3">Belongs to the alpha-ketoglutarate dehydrogenase family.</text>
</comment>
<dbReference type="InterPro" id="IPR029061">
    <property type="entry name" value="THDP-binding"/>
</dbReference>
<keyword evidence="5 8" id="KW-0560">Oxidoreductase</keyword>
<dbReference type="InterPro" id="IPR032106">
    <property type="entry name" value="2-oxogl_dehyd_N"/>
</dbReference>
<dbReference type="RefSeq" id="WP_126600375.1">
    <property type="nucleotide sequence ID" value="NZ_LR134510.1"/>
</dbReference>
<comment type="cofactor">
    <cofactor evidence="1">
        <name>thiamine diphosphate</name>
        <dbReference type="ChEBI" id="CHEBI:58937"/>
    </cofactor>
</comment>
<dbReference type="OrthoDB" id="9759785at2"/>
<dbReference type="KEGG" id="adp:NCTC12871_01500"/>
<evidence type="ECO:0000259" key="7">
    <source>
        <dbReference type="SMART" id="SM00861"/>
    </source>
</evidence>
<protein>
    <recommendedName>
        <fullName evidence="4">oxoglutarate dehydrogenase (succinyl-transferring)</fullName>
        <ecNumber evidence="4">1.2.4.2</ecNumber>
    </recommendedName>
</protein>